<accession>F8UI40</accession>
<evidence type="ECO:0000313" key="1">
    <source>
        <dbReference type="EMBL" id="AEI30697.1"/>
    </source>
</evidence>
<gene>
    <name evidence="1" type="ORF">LDC_03566</name>
</gene>
<dbReference type="AlphaFoldDB" id="F8UI40"/>
<name>F8UI40_9ZZZZ</name>
<reference evidence="1" key="1">
    <citation type="submission" date="2011-04" db="EMBL/GenBank/DDBJ databases">
        <title>Taxonomic and functional metagenomic profiling of the microbial community in the anoxic sediment of a brackish shallow lake (Laguna de Carrizo Central Spain).</title>
        <authorList>
            <consortium name="CONSOLIDER consortium CSD2007-00005"/>
            <person name="Guazzaroni M.-E."/>
            <person name="Richter M."/>
            <person name="Garcia-Salamanca A."/>
            <person name="Yarza P."/>
            <person name="Ferrer M."/>
        </authorList>
    </citation>
    <scope>NUCLEOTIDE SEQUENCE</scope>
</reference>
<sequence length="79" mass="8816">MAEKLVKLGIKREKGFLYYVDKQGDVSCAKMARGKNKGGKPKKVAKCGIKRKEGYLYFLDKAGDVSCAKMKRGGKKKKK</sequence>
<organism evidence="1">
    <name type="scientific">uncultured microorganism</name>
    <dbReference type="NCBI Taxonomy" id="358574"/>
    <lineage>
        <taxon>unclassified sequences</taxon>
        <taxon>environmental samples</taxon>
    </lineage>
</organism>
<proteinExistence type="predicted"/>
<dbReference type="EMBL" id="JF805311">
    <property type="protein sequence ID" value="AEI30697.1"/>
    <property type="molecule type" value="Genomic_DNA"/>
</dbReference>
<protein>
    <submittedName>
        <fullName evidence="1">Uncharacterized protein</fullName>
    </submittedName>
</protein>